<keyword evidence="3" id="KW-1185">Reference proteome</keyword>
<feature type="region of interest" description="Disordered" evidence="1">
    <location>
        <begin position="287"/>
        <end position="374"/>
    </location>
</feature>
<dbReference type="Proteomes" id="UP000823941">
    <property type="component" value="Chromosome 8"/>
</dbReference>
<proteinExistence type="predicted"/>
<protein>
    <submittedName>
        <fullName evidence="2">Uncharacterized protein</fullName>
    </submittedName>
</protein>
<gene>
    <name evidence="2" type="ORF">JYU34_006240</name>
</gene>
<feature type="compositionally biased region" description="Pro residues" evidence="1">
    <location>
        <begin position="72"/>
        <end position="86"/>
    </location>
</feature>
<reference evidence="2 3" key="1">
    <citation type="submission" date="2021-06" db="EMBL/GenBank/DDBJ databases">
        <title>A haploid diamondback moth (Plutella xylostella L.) genome assembly resolves 31 chromosomes and identifies a diamide resistance mutation.</title>
        <authorList>
            <person name="Ward C.M."/>
            <person name="Perry K.D."/>
            <person name="Baker G."/>
            <person name="Powis K."/>
            <person name="Heckel D.G."/>
            <person name="Baxter S.W."/>
        </authorList>
    </citation>
    <scope>NUCLEOTIDE SEQUENCE [LARGE SCALE GENOMIC DNA]</scope>
    <source>
        <strain evidence="2 3">LV</strain>
        <tissue evidence="2">Single pupa</tissue>
    </source>
</reference>
<feature type="region of interest" description="Disordered" evidence="1">
    <location>
        <begin position="1"/>
        <end position="103"/>
    </location>
</feature>
<feature type="compositionally biased region" description="Pro residues" evidence="1">
    <location>
        <begin position="338"/>
        <end position="357"/>
    </location>
</feature>
<dbReference type="EMBL" id="JAHIBW010000008">
    <property type="protein sequence ID" value="KAG7308963.1"/>
    <property type="molecule type" value="Genomic_DNA"/>
</dbReference>
<feature type="compositionally biased region" description="Polar residues" evidence="1">
    <location>
        <begin position="288"/>
        <end position="304"/>
    </location>
</feature>
<dbReference type="PANTHER" id="PTHR34239">
    <property type="entry name" value="APPLE DOMAIN-CONTAINING PROTEIN"/>
    <property type="match status" value="1"/>
</dbReference>
<evidence type="ECO:0000256" key="1">
    <source>
        <dbReference type="SAM" id="MobiDB-lite"/>
    </source>
</evidence>
<comment type="caution">
    <text evidence="2">The sequence shown here is derived from an EMBL/GenBank/DDBJ whole genome shotgun (WGS) entry which is preliminary data.</text>
</comment>
<organism evidence="2 3">
    <name type="scientific">Plutella xylostella</name>
    <name type="common">Diamondback moth</name>
    <name type="synonym">Plutella maculipennis</name>
    <dbReference type="NCBI Taxonomy" id="51655"/>
    <lineage>
        <taxon>Eukaryota</taxon>
        <taxon>Metazoa</taxon>
        <taxon>Ecdysozoa</taxon>
        <taxon>Arthropoda</taxon>
        <taxon>Hexapoda</taxon>
        <taxon>Insecta</taxon>
        <taxon>Pterygota</taxon>
        <taxon>Neoptera</taxon>
        <taxon>Endopterygota</taxon>
        <taxon>Lepidoptera</taxon>
        <taxon>Glossata</taxon>
        <taxon>Ditrysia</taxon>
        <taxon>Yponomeutoidea</taxon>
        <taxon>Plutellidae</taxon>
        <taxon>Plutella</taxon>
    </lineage>
</organism>
<evidence type="ECO:0000313" key="2">
    <source>
        <dbReference type="EMBL" id="KAG7308963.1"/>
    </source>
</evidence>
<name>A0ABQ7QV98_PLUXY</name>
<accession>A0ABQ7QV98</accession>
<dbReference type="PANTHER" id="PTHR34239:SF2">
    <property type="entry name" value="TRANSPOSABLE ELEMENT P TRANSPOSASE_THAP9 CONSERVED DOMAIN-CONTAINING PROTEIN"/>
    <property type="match status" value="1"/>
</dbReference>
<evidence type="ECO:0000313" key="3">
    <source>
        <dbReference type="Proteomes" id="UP000823941"/>
    </source>
</evidence>
<sequence>MPKRKRNESKEERWERKRKRYERRLEEQRKRNSQRIIYSSEEDDVQFEDHLLDEVDGIEAIPNDSENEVEAPQPPPSSPSAPPPGPTSVDVTNSESMDPVPEVDPEIDTELLEALGVFEDEPLEWGEDIQEAIAKRFERVLLQGLKKDEKADLLKKYLFPKNCPSTKPPMLNPELTNMLQENAKTRDKRLLEKQSQIGKALSALGSAMTSLLKKNMDKADVVRNLNDAAKILADSHFAETETRRALILPLIDKPLIESFKERRRDSFLFGDKLCELVKNSRGIMRTGQIIQGPTAGTSGTNLNSRGPPPRYRQQYRTGPFQPSRGGQRTPYVQRRRPPPPPPPARRPPPPPPPPRRPPAARQPAQPPRRDDRQT</sequence>